<evidence type="ECO:0000313" key="2">
    <source>
        <dbReference type="EMBL" id="MCZ3371091.1"/>
    </source>
</evidence>
<keyword evidence="3" id="KW-1185">Reference proteome</keyword>
<sequence>MIIITKIKFNVTLGLENSNWDLFCIEKELELDFIPDIEDIIEDNGLHFKIESRKFNILERYVTIYLKDYTLINDTVKKDVLKRMEDSGWYYRDPAAYKLLEL</sequence>
<accession>A0A9E5A0X0</accession>
<reference evidence="2" key="1">
    <citation type="submission" date="2022-12" db="EMBL/GenBank/DDBJ databases">
        <title>Reclassification of two methanogenic archaea species isolated from the Kolyma lowland permafrost.</title>
        <authorList>
            <person name="Trubitsyn V.E."/>
            <person name="Rivkina E.M."/>
            <person name="Shcherbakova V.A."/>
        </authorList>
    </citation>
    <scope>NUCLEOTIDE SEQUENCE</scope>
    <source>
        <strain evidence="1">M2</strain>
        <strain evidence="2">MK4</strain>
    </source>
</reference>
<dbReference type="AlphaFoldDB" id="A0A9E5A0X0"/>
<dbReference type="EMBL" id="JAPVES010000024">
    <property type="protein sequence ID" value="MCZ3371091.1"/>
    <property type="molecule type" value="Genomic_DNA"/>
</dbReference>
<dbReference type="RefSeq" id="WP_048082326.1">
    <property type="nucleotide sequence ID" value="NZ_JAPVER010000020.1"/>
</dbReference>
<dbReference type="Proteomes" id="UP001068021">
    <property type="component" value="Unassembled WGS sequence"/>
</dbReference>
<dbReference type="Proteomes" id="UP001074446">
    <property type="component" value="Unassembled WGS sequence"/>
</dbReference>
<gene>
    <name evidence="2" type="ORF">O3H35_00415</name>
    <name evidence="1" type="ORF">O3H54_07005</name>
</gene>
<evidence type="ECO:0000313" key="3">
    <source>
        <dbReference type="Proteomes" id="UP001068021"/>
    </source>
</evidence>
<dbReference type="EMBL" id="JAPVER010000020">
    <property type="protein sequence ID" value="MCZ3365628.1"/>
    <property type="molecule type" value="Genomic_DNA"/>
</dbReference>
<name>A0A9E5A0X0_9EURY</name>
<proteinExistence type="predicted"/>
<evidence type="ECO:0000313" key="1">
    <source>
        <dbReference type="EMBL" id="MCZ3365628.1"/>
    </source>
</evidence>
<organism evidence="2">
    <name type="scientific">Methanobacterium veterum</name>
    <dbReference type="NCBI Taxonomy" id="408577"/>
    <lineage>
        <taxon>Archaea</taxon>
        <taxon>Methanobacteriati</taxon>
        <taxon>Methanobacteriota</taxon>
        <taxon>Methanomada group</taxon>
        <taxon>Methanobacteria</taxon>
        <taxon>Methanobacteriales</taxon>
        <taxon>Methanobacteriaceae</taxon>
        <taxon>Methanobacterium</taxon>
    </lineage>
</organism>
<protein>
    <submittedName>
        <fullName evidence="2">Uncharacterized protein</fullName>
    </submittedName>
</protein>
<comment type="caution">
    <text evidence="2">The sequence shown here is derived from an EMBL/GenBank/DDBJ whole genome shotgun (WGS) entry which is preliminary data.</text>
</comment>